<organism evidence="7 8">
    <name type="scientific">Sphingobacterium corticibacter</name>
    <dbReference type="NCBI Taxonomy" id="2171749"/>
    <lineage>
        <taxon>Bacteria</taxon>
        <taxon>Pseudomonadati</taxon>
        <taxon>Bacteroidota</taxon>
        <taxon>Sphingobacteriia</taxon>
        <taxon>Sphingobacteriales</taxon>
        <taxon>Sphingobacteriaceae</taxon>
        <taxon>Sphingobacterium</taxon>
    </lineage>
</organism>
<dbReference type="Gene3D" id="1.10.1740.10">
    <property type="match status" value="1"/>
</dbReference>
<evidence type="ECO:0000313" key="8">
    <source>
        <dbReference type="Proteomes" id="UP000245627"/>
    </source>
</evidence>
<dbReference type="RefSeq" id="WP_116776654.1">
    <property type="nucleotide sequence ID" value="NZ_QDKG01000006.1"/>
</dbReference>
<dbReference type="Pfam" id="PF04542">
    <property type="entry name" value="Sigma70_r2"/>
    <property type="match status" value="1"/>
</dbReference>
<dbReference type="SUPFAM" id="SSF88946">
    <property type="entry name" value="Sigma2 domain of RNA polymerase sigma factors"/>
    <property type="match status" value="1"/>
</dbReference>
<dbReference type="PANTHER" id="PTHR43133:SF46">
    <property type="entry name" value="RNA POLYMERASE SIGMA-70 FACTOR ECF SUBFAMILY"/>
    <property type="match status" value="1"/>
</dbReference>
<evidence type="ECO:0000313" key="7">
    <source>
        <dbReference type="EMBL" id="PVH24256.1"/>
    </source>
</evidence>
<dbReference type="PANTHER" id="PTHR43133">
    <property type="entry name" value="RNA POLYMERASE ECF-TYPE SIGMA FACTO"/>
    <property type="match status" value="1"/>
</dbReference>
<dbReference type="EMBL" id="QDKG01000006">
    <property type="protein sequence ID" value="PVH24256.1"/>
    <property type="molecule type" value="Genomic_DNA"/>
</dbReference>
<protein>
    <submittedName>
        <fullName evidence="7">RNA polymerase subunit sigma-24</fullName>
    </submittedName>
</protein>
<dbReference type="SUPFAM" id="SSF88659">
    <property type="entry name" value="Sigma3 and sigma4 domains of RNA polymerase sigma factors"/>
    <property type="match status" value="1"/>
</dbReference>
<evidence type="ECO:0000256" key="1">
    <source>
        <dbReference type="ARBA" id="ARBA00010641"/>
    </source>
</evidence>
<name>A0A2T8HFP4_9SPHI</name>
<dbReference type="GO" id="GO:0003677">
    <property type="term" value="F:DNA binding"/>
    <property type="evidence" value="ECO:0007669"/>
    <property type="project" value="InterPro"/>
</dbReference>
<sequence>MEMLQDNQLMQAIRAGNEQAFAQFFDEYWAYLYREAYFRLKNHDDAEDIVQEIFTSFWQNRETTTINISIKAYLAGALKNKLIRHYTKNNLHQETVDHVLRQMTVFEEGVLDAITAKEIQHTINQAIHHFPKNMHDIILLRMQSFTIAEISKALGLSPQTVKNNTTMGLKQLKDILSKEHPEVSSSLYAFILALIIT</sequence>
<feature type="domain" description="RNA polymerase sigma factor 70 region 4 type 2" evidence="6">
    <location>
        <begin position="123"/>
        <end position="172"/>
    </location>
</feature>
<dbReference type="GO" id="GO:0016987">
    <property type="term" value="F:sigma factor activity"/>
    <property type="evidence" value="ECO:0007669"/>
    <property type="project" value="UniProtKB-KW"/>
</dbReference>
<dbReference type="NCBIfam" id="TIGR02937">
    <property type="entry name" value="sigma70-ECF"/>
    <property type="match status" value="1"/>
</dbReference>
<dbReference type="InterPro" id="IPR014284">
    <property type="entry name" value="RNA_pol_sigma-70_dom"/>
</dbReference>
<dbReference type="InterPro" id="IPR036388">
    <property type="entry name" value="WH-like_DNA-bd_sf"/>
</dbReference>
<dbReference type="AlphaFoldDB" id="A0A2T8HFP4"/>
<dbReference type="OrthoDB" id="679904at2"/>
<comment type="caution">
    <text evidence="7">The sequence shown here is derived from an EMBL/GenBank/DDBJ whole genome shotgun (WGS) entry which is preliminary data.</text>
</comment>
<dbReference type="Proteomes" id="UP000245627">
    <property type="component" value="Unassembled WGS sequence"/>
</dbReference>
<evidence type="ECO:0000256" key="3">
    <source>
        <dbReference type="ARBA" id="ARBA00023082"/>
    </source>
</evidence>
<dbReference type="InterPro" id="IPR007627">
    <property type="entry name" value="RNA_pol_sigma70_r2"/>
</dbReference>
<accession>A0A2T8HFP4</accession>
<dbReference type="GO" id="GO:0006352">
    <property type="term" value="P:DNA-templated transcription initiation"/>
    <property type="evidence" value="ECO:0007669"/>
    <property type="project" value="InterPro"/>
</dbReference>
<gene>
    <name evidence="7" type="ORF">DC487_14315</name>
</gene>
<feature type="domain" description="RNA polymerase sigma-70 region 2" evidence="5">
    <location>
        <begin position="25"/>
        <end position="90"/>
    </location>
</feature>
<keyword evidence="3" id="KW-0731">Sigma factor</keyword>
<dbReference type="InterPro" id="IPR013324">
    <property type="entry name" value="RNA_pol_sigma_r3/r4-like"/>
</dbReference>
<keyword evidence="4" id="KW-0804">Transcription</keyword>
<keyword evidence="8" id="KW-1185">Reference proteome</keyword>
<dbReference type="InterPro" id="IPR013249">
    <property type="entry name" value="RNA_pol_sigma70_r4_t2"/>
</dbReference>
<dbReference type="Gene3D" id="1.10.10.10">
    <property type="entry name" value="Winged helix-like DNA-binding domain superfamily/Winged helix DNA-binding domain"/>
    <property type="match status" value="1"/>
</dbReference>
<evidence type="ECO:0000256" key="4">
    <source>
        <dbReference type="ARBA" id="ARBA00023163"/>
    </source>
</evidence>
<evidence type="ECO:0000259" key="6">
    <source>
        <dbReference type="Pfam" id="PF08281"/>
    </source>
</evidence>
<dbReference type="InterPro" id="IPR039425">
    <property type="entry name" value="RNA_pol_sigma-70-like"/>
</dbReference>
<proteinExistence type="inferred from homology"/>
<comment type="similarity">
    <text evidence="1">Belongs to the sigma-70 factor family. ECF subfamily.</text>
</comment>
<dbReference type="Pfam" id="PF08281">
    <property type="entry name" value="Sigma70_r4_2"/>
    <property type="match status" value="1"/>
</dbReference>
<evidence type="ECO:0000259" key="5">
    <source>
        <dbReference type="Pfam" id="PF04542"/>
    </source>
</evidence>
<dbReference type="InterPro" id="IPR013325">
    <property type="entry name" value="RNA_pol_sigma_r2"/>
</dbReference>
<keyword evidence="2" id="KW-0805">Transcription regulation</keyword>
<reference evidence="7 8" key="1">
    <citation type="submission" date="2018-04" db="EMBL/GenBank/DDBJ databases">
        <title>Sphingobacterium cortibacter sp. nov.</title>
        <authorList>
            <person name="Li Y."/>
        </authorList>
    </citation>
    <scope>NUCLEOTIDE SEQUENCE [LARGE SCALE GENOMIC DNA]</scope>
    <source>
        <strain evidence="7 8">2c-3</strain>
    </source>
</reference>
<evidence type="ECO:0000256" key="2">
    <source>
        <dbReference type="ARBA" id="ARBA00023015"/>
    </source>
</evidence>